<feature type="compositionally biased region" description="Polar residues" evidence="1">
    <location>
        <begin position="129"/>
        <end position="138"/>
    </location>
</feature>
<evidence type="ECO:0000313" key="2">
    <source>
        <dbReference type="EMBL" id="AGR42146.1"/>
    </source>
</evidence>
<organism evidence="2 3">
    <name type="scientific">Spiroplasma diminutum CUAS-1</name>
    <dbReference type="NCBI Taxonomy" id="1276221"/>
    <lineage>
        <taxon>Bacteria</taxon>
        <taxon>Bacillati</taxon>
        <taxon>Mycoplasmatota</taxon>
        <taxon>Mollicutes</taxon>
        <taxon>Entomoplasmatales</taxon>
        <taxon>Spiroplasmataceae</taxon>
        <taxon>Spiroplasma</taxon>
    </lineage>
</organism>
<dbReference type="RefSeq" id="WP_020836378.1">
    <property type="nucleotide sequence ID" value="NC_021833.1"/>
</dbReference>
<feature type="compositionally biased region" description="Low complexity" evidence="1">
    <location>
        <begin position="112"/>
        <end position="127"/>
    </location>
</feature>
<evidence type="ECO:0000313" key="3">
    <source>
        <dbReference type="Proteomes" id="UP000014983"/>
    </source>
</evidence>
<reference evidence="2 3" key="1">
    <citation type="journal article" date="2013" name="Genome Biol. Evol.">
        <title>Comparison of metabolic capacities and inference of gene content evolution in mosquito-associated Spiroplasma diminutum and S. taiwanense.</title>
        <authorList>
            <person name="Lo W.S."/>
            <person name="Ku C."/>
            <person name="Chen L.L."/>
            <person name="Chang T.H."/>
            <person name="Kuo C.H."/>
        </authorList>
    </citation>
    <scope>NUCLEOTIDE SEQUENCE [LARGE SCALE GENOMIC DNA]</scope>
    <source>
        <strain evidence="2">CUAS-1</strain>
    </source>
</reference>
<keyword evidence="3" id="KW-1185">Reference proteome</keyword>
<dbReference type="InParanoid" id="S5LZW3"/>
<protein>
    <submittedName>
        <fullName evidence="2">Uncharacterized protein</fullName>
    </submittedName>
</protein>
<feature type="region of interest" description="Disordered" evidence="1">
    <location>
        <begin position="41"/>
        <end position="64"/>
    </location>
</feature>
<gene>
    <name evidence="2" type="ORF">SDIMI_v3c04420</name>
</gene>
<feature type="region of interest" description="Disordered" evidence="1">
    <location>
        <begin position="76"/>
        <end position="188"/>
    </location>
</feature>
<feature type="compositionally biased region" description="Low complexity" evidence="1">
    <location>
        <begin position="160"/>
        <end position="170"/>
    </location>
</feature>
<sequence>MAGFAPKFCPTHLQIHVCDLQNVFNKNKSIEEELGAKVRRLHGTQTEEELAEENNKRKHQPGTLGDILAKAKEKIRNDKGDFEDSDPDNKIVSGEEINDRMAALRVKMMGGSSPSTSDSSPSNSDLSEIIQNAQNYQKENPEKPYIPPIRSNMDEKDDNSLSSSNPSNNLEPDDLNQAEIADESISKTIPKVKETKEKNIESSDKLFSQEETQELIQLAVKEALKQVGIIGDDEVKVKKTVKKKTS</sequence>
<dbReference type="PATRIC" id="fig|1276221.3.peg.439"/>
<proteinExistence type="predicted"/>
<dbReference type="OrthoDB" id="389687at2"/>
<dbReference type="EMBL" id="CP005076">
    <property type="protein sequence ID" value="AGR42146.1"/>
    <property type="molecule type" value="Genomic_DNA"/>
</dbReference>
<accession>S5LZW3</accession>
<dbReference type="STRING" id="1276221.SDIMI_v3c04420"/>
<evidence type="ECO:0000256" key="1">
    <source>
        <dbReference type="SAM" id="MobiDB-lite"/>
    </source>
</evidence>
<dbReference type="AlphaFoldDB" id="S5LZW3"/>
<feature type="compositionally biased region" description="Acidic residues" evidence="1">
    <location>
        <begin position="171"/>
        <end position="182"/>
    </location>
</feature>
<dbReference type="HOGENOM" id="CLU_074348_0_0_14"/>
<dbReference type="Proteomes" id="UP000014983">
    <property type="component" value="Chromosome"/>
</dbReference>
<name>S5LZW3_9MOLU</name>
<dbReference type="KEGG" id="sdi:SDIMI_v3c04420"/>